<dbReference type="InterPro" id="IPR011622">
    <property type="entry name" value="7TMR_DISM_rcpt_extracell_dom2"/>
</dbReference>
<keyword evidence="2" id="KW-0732">Signal</keyword>
<feature type="transmembrane region" description="Helical" evidence="1">
    <location>
        <begin position="341"/>
        <end position="359"/>
    </location>
</feature>
<feature type="transmembrane region" description="Helical" evidence="1">
    <location>
        <begin position="311"/>
        <end position="334"/>
    </location>
</feature>
<feature type="transmembrane region" description="Helical" evidence="1">
    <location>
        <begin position="283"/>
        <end position="305"/>
    </location>
</feature>
<evidence type="ECO:0000259" key="5">
    <source>
        <dbReference type="PROSITE" id="PS50887"/>
    </source>
</evidence>
<evidence type="ECO:0000259" key="4">
    <source>
        <dbReference type="PROSITE" id="PS50883"/>
    </source>
</evidence>
<dbReference type="InterPro" id="IPR001633">
    <property type="entry name" value="EAL_dom"/>
</dbReference>
<protein>
    <submittedName>
        <fullName evidence="6">EAL domain-containing protein</fullName>
    </submittedName>
</protein>
<evidence type="ECO:0000256" key="1">
    <source>
        <dbReference type="SAM" id="Phobius"/>
    </source>
</evidence>
<evidence type="ECO:0000256" key="2">
    <source>
        <dbReference type="SAM" id="SignalP"/>
    </source>
</evidence>
<dbReference type="InterPro" id="IPR029787">
    <property type="entry name" value="Nucleotide_cyclase"/>
</dbReference>
<dbReference type="InterPro" id="IPR050706">
    <property type="entry name" value="Cyclic-di-GMP_PDE-like"/>
</dbReference>
<dbReference type="InterPro" id="IPR000700">
    <property type="entry name" value="PAS-assoc_C"/>
</dbReference>
<keyword evidence="1" id="KW-0472">Membrane</keyword>
<dbReference type="NCBIfam" id="TIGR00229">
    <property type="entry name" value="sensory_box"/>
    <property type="match status" value="1"/>
</dbReference>
<feature type="domain" description="PAC" evidence="3">
    <location>
        <begin position="484"/>
        <end position="536"/>
    </location>
</feature>
<dbReference type="Gene3D" id="3.30.450.20">
    <property type="entry name" value="PAS domain"/>
    <property type="match status" value="1"/>
</dbReference>
<dbReference type="SMART" id="SM00086">
    <property type="entry name" value="PAC"/>
    <property type="match status" value="1"/>
</dbReference>
<feature type="transmembrane region" description="Helical" evidence="1">
    <location>
        <begin position="255"/>
        <end position="276"/>
    </location>
</feature>
<dbReference type="InterPro" id="IPR035919">
    <property type="entry name" value="EAL_sf"/>
</dbReference>
<dbReference type="CDD" id="cd01949">
    <property type="entry name" value="GGDEF"/>
    <property type="match status" value="1"/>
</dbReference>
<dbReference type="InterPro" id="IPR035965">
    <property type="entry name" value="PAS-like_dom_sf"/>
</dbReference>
<proteinExistence type="predicted"/>
<sequence length="955" mass="108478">MNNRWVAFFSLLFWLALVPPCQAFFAELTKFDKQQAKLDLTPTLYMQQTDIDTRLEELVSDPERHHGFRLLGETGLTRISTDKAVWLFARLAYQGQSPADTVLHYDFPLADQVEVYSYDRSRNEIQLLHRTGSQVPFLERGLPYRSFAFGFHFEPGQELDVFIRVLDAGIVPLQLTLWQQQDFVLDQLYKNILDGLLCGVLLLMAFYKIVLFAANHERIYLYFSGFFFGSALVLAILNGLAFAVLWPGYPEINQAILYVATGATLACLSLFSWAVIEKPQFLLGRFCFVLCLLSALLLLFSPLYLSNTDRYWLLLVSIGFSVLINVSFACWYALRGGRAAQAFALGWFLFFGCILLLALSQTGYLPAKQSWQALLLMAVTGSMGLMSYNLLKQRRSAGDTPEQNSQLKQLQQYHDIFHNAVEGLFTSTTDGQLITANAALLAILGYDSLAQMKADVSRSSMSRYYANPADRQRMLQQLQHDGNKNFEIKGLRSDGTPFWALMSARLSVHDQEQLPYVHGSVIDITEQKRNTEQLDYLANHDSLTSQYNRHFLLGQLQQQLSQPASAVLLYLDIDQFKLINTTCDHSAGDALLCQISNQLLRVLAGRGILARLESDEFAVLLPGQSSQQAFALAYQLLDCAKEYRFIWQDSVFNISLSIGMADKLPDEVNVEHWLKRADAACFVAKEKGRNRIHLFNPDDDELIKHQKEVLWLKQLRQALAQDQFVLYSQQVQALQHQDNGLHYELLLRMQLDDGSLIPPGSFLTSAERYGLMPQIDRWVLKQYFRWLASQPAHLDQLWLCNINLSGASLTDPLFKAYVLELFQIYRIPYSKICFEVTESMAILNLQHTLDFIATLRACGCRFALDDFGSGFSSYAYLKNLPVDFVKIDGNFVRDLLQDPFDRAIVQSIHDIATAMDIQTVAEFVESPEIAKHLTDMGINFGQGYGIAKPQPLYTN</sequence>
<feature type="transmembrane region" description="Helical" evidence="1">
    <location>
        <begin position="188"/>
        <end position="207"/>
    </location>
</feature>
<keyword evidence="1" id="KW-1133">Transmembrane helix</keyword>
<dbReference type="CDD" id="cd01948">
    <property type="entry name" value="EAL"/>
    <property type="match status" value="1"/>
</dbReference>
<dbReference type="InterPro" id="IPR000014">
    <property type="entry name" value="PAS"/>
</dbReference>
<dbReference type="SMART" id="SM00052">
    <property type="entry name" value="EAL"/>
    <property type="match status" value="1"/>
</dbReference>
<gene>
    <name evidence="6" type="ORF">ACFO3I_03630</name>
</gene>
<dbReference type="InterPro" id="IPR011623">
    <property type="entry name" value="7TMR_DISM_rcpt_extracell_dom1"/>
</dbReference>
<dbReference type="SUPFAM" id="SSF55785">
    <property type="entry name" value="PYP-like sensor domain (PAS domain)"/>
    <property type="match status" value="1"/>
</dbReference>
<accession>A0ABV9JJ72</accession>
<feature type="domain" description="EAL" evidence="4">
    <location>
        <begin position="708"/>
        <end position="955"/>
    </location>
</feature>
<dbReference type="Pfam" id="PF13426">
    <property type="entry name" value="PAS_9"/>
    <property type="match status" value="1"/>
</dbReference>
<dbReference type="Proteomes" id="UP001595962">
    <property type="component" value="Unassembled WGS sequence"/>
</dbReference>
<dbReference type="PROSITE" id="PS50887">
    <property type="entry name" value="GGDEF"/>
    <property type="match status" value="1"/>
</dbReference>
<feature type="chain" id="PRO_5045731361" evidence="2">
    <location>
        <begin position="24"/>
        <end position="955"/>
    </location>
</feature>
<dbReference type="Gene3D" id="3.20.20.450">
    <property type="entry name" value="EAL domain"/>
    <property type="match status" value="1"/>
</dbReference>
<dbReference type="Pfam" id="PF00563">
    <property type="entry name" value="EAL"/>
    <property type="match status" value="1"/>
</dbReference>
<organism evidence="6 7">
    <name type="scientific">Rheinheimera marina</name>
    <dbReference type="NCBI Taxonomy" id="1774958"/>
    <lineage>
        <taxon>Bacteria</taxon>
        <taxon>Pseudomonadati</taxon>
        <taxon>Pseudomonadota</taxon>
        <taxon>Gammaproteobacteria</taxon>
        <taxon>Chromatiales</taxon>
        <taxon>Chromatiaceae</taxon>
        <taxon>Rheinheimera</taxon>
    </lineage>
</organism>
<dbReference type="Gene3D" id="3.30.70.270">
    <property type="match status" value="1"/>
</dbReference>
<feature type="domain" description="GGDEF" evidence="5">
    <location>
        <begin position="564"/>
        <end position="697"/>
    </location>
</feature>
<dbReference type="Pfam" id="PF07696">
    <property type="entry name" value="7TMR-DISMED2"/>
    <property type="match status" value="1"/>
</dbReference>
<evidence type="ECO:0000313" key="6">
    <source>
        <dbReference type="EMBL" id="MFC4654113.1"/>
    </source>
</evidence>
<evidence type="ECO:0000259" key="3">
    <source>
        <dbReference type="PROSITE" id="PS50113"/>
    </source>
</evidence>
<dbReference type="Gene3D" id="2.60.40.2380">
    <property type="match status" value="1"/>
</dbReference>
<dbReference type="PROSITE" id="PS50113">
    <property type="entry name" value="PAC"/>
    <property type="match status" value="1"/>
</dbReference>
<dbReference type="PANTHER" id="PTHR33121:SF23">
    <property type="entry name" value="CYCLIC DI-GMP PHOSPHODIESTERASE PDEB"/>
    <property type="match status" value="1"/>
</dbReference>
<name>A0ABV9JJ72_9GAMM</name>
<keyword evidence="1" id="KW-0812">Transmembrane</keyword>
<dbReference type="RefSeq" id="WP_377331835.1">
    <property type="nucleotide sequence ID" value="NZ_JBHSGB010000004.1"/>
</dbReference>
<dbReference type="Pfam" id="PF00990">
    <property type="entry name" value="GGDEF"/>
    <property type="match status" value="1"/>
</dbReference>
<dbReference type="SUPFAM" id="SSF141868">
    <property type="entry name" value="EAL domain-like"/>
    <property type="match status" value="1"/>
</dbReference>
<feature type="transmembrane region" description="Helical" evidence="1">
    <location>
        <begin position="219"/>
        <end position="249"/>
    </location>
</feature>
<dbReference type="CDD" id="cd00130">
    <property type="entry name" value="PAS"/>
    <property type="match status" value="1"/>
</dbReference>
<dbReference type="PROSITE" id="PS50883">
    <property type="entry name" value="EAL"/>
    <property type="match status" value="1"/>
</dbReference>
<dbReference type="PANTHER" id="PTHR33121">
    <property type="entry name" value="CYCLIC DI-GMP PHOSPHODIESTERASE PDEF"/>
    <property type="match status" value="1"/>
</dbReference>
<dbReference type="SUPFAM" id="SSF55073">
    <property type="entry name" value="Nucleotide cyclase"/>
    <property type="match status" value="1"/>
</dbReference>
<dbReference type="InterPro" id="IPR001610">
    <property type="entry name" value="PAC"/>
</dbReference>
<keyword evidence="7" id="KW-1185">Reference proteome</keyword>
<evidence type="ECO:0000313" key="7">
    <source>
        <dbReference type="Proteomes" id="UP001595962"/>
    </source>
</evidence>
<dbReference type="NCBIfam" id="TIGR00254">
    <property type="entry name" value="GGDEF"/>
    <property type="match status" value="1"/>
</dbReference>
<dbReference type="SMART" id="SM00267">
    <property type="entry name" value="GGDEF"/>
    <property type="match status" value="1"/>
</dbReference>
<dbReference type="InterPro" id="IPR000160">
    <property type="entry name" value="GGDEF_dom"/>
</dbReference>
<comment type="caution">
    <text evidence="6">The sequence shown here is derived from an EMBL/GenBank/DDBJ whole genome shotgun (WGS) entry which is preliminary data.</text>
</comment>
<dbReference type="EMBL" id="JBHSGB010000004">
    <property type="protein sequence ID" value="MFC4654113.1"/>
    <property type="molecule type" value="Genomic_DNA"/>
</dbReference>
<dbReference type="Pfam" id="PF07695">
    <property type="entry name" value="7TMR-DISM_7TM"/>
    <property type="match status" value="1"/>
</dbReference>
<feature type="signal peptide" evidence="2">
    <location>
        <begin position="1"/>
        <end position="23"/>
    </location>
</feature>
<reference evidence="7" key="1">
    <citation type="journal article" date="2019" name="Int. J. Syst. Evol. Microbiol.">
        <title>The Global Catalogue of Microorganisms (GCM) 10K type strain sequencing project: providing services to taxonomists for standard genome sequencing and annotation.</title>
        <authorList>
            <consortium name="The Broad Institute Genomics Platform"/>
            <consortium name="The Broad Institute Genome Sequencing Center for Infectious Disease"/>
            <person name="Wu L."/>
            <person name="Ma J."/>
        </authorList>
    </citation>
    <scope>NUCLEOTIDE SEQUENCE [LARGE SCALE GENOMIC DNA]</scope>
    <source>
        <strain evidence="7">DT28</strain>
    </source>
</reference>
<dbReference type="InterPro" id="IPR043128">
    <property type="entry name" value="Rev_trsase/Diguanyl_cyclase"/>
</dbReference>